<evidence type="ECO:0000313" key="1">
    <source>
        <dbReference type="EMBL" id="MCJ8747392.1"/>
    </source>
</evidence>
<gene>
    <name evidence="1" type="ORF">PDJAM_G00153020</name>
</gene>
<comment type="caution">
    <text evidence="1">The sequence shown here is derived from an EMBL/GenBank/DDBJ whole genome shotgun (WGS) entry which is preliminary data.</text>
</comment>
<sequence>MFSRNCRNQNGADTEETADMECSPYAVGSGEEEIKFGSKQDTLKQEEKSTDVYSVVMQNDLYEPGA</sequence>
<dbReference type="Proteomes" id="UP000830395">
    <property type="component" value="Chromosome 25"/>
</dbReference>
<proteinExistence type="predicted"/>
<name>A0ACC5ZHX0_9TELE</name>
<accession>A0ACC5ZHX0</accession>
<protein>
    <submittedName>
        <fullName evidence="1">Uncharacterized protein</fullName>
    </submittedName>
</protein>
<dbReference type="EMBL" id="CM040999">
    <property type="protein sequence ID" value="MCJ8747392.1"/>
    <property type="molecule type" value="Genomic_DNA"/>
</dbReference>
<keyword evidence="2" id="KW-1185">Reference proteome</keyword>
<evidence type="ECO:0000313" key="2">
    <source>
        <dbReference type="Proteomes" id="UP000830395"/>
    </source>
</evidence>
<organism evidence="1 2">
    <name type="scientific">Pangasius djambal</name>
    <dbReference type="NCBI Taxonomy" id="1691987"/>
    <lineage>
        <taxon>Eukaryota</taxon>
        <taxon>Metazoa</taxon>
        <taxon>Chordata</taxon>
        <taxon>Craniata</taxon>
        <taxon>Vertebrata</taxon>
        <taxon>Euteleostomi</taxon>
        <taxon>Actinopterygii</taxon>
        <taxon>Neopterygii</taxon>
        <taxon>Teleostei</taxon>
        <taxon>Ostariophysi</taxon>
        <taxon>Siluriformes</taxon>
        <taxon>Pangasiidae</taxon>
        <taxon>Pangasius</taxon>
    </lineage>
</organism>
<reference evidence="1" key="1">
    <citation type="submission" date="2020-02" db="EMBL/GenBank/DDBJ databases">
        <title>Genome sequencing of the panga catfish, Pangasius djambal.</title>
        <authorList>
            <person name="Wen M."/>
            <person name="Zahm M."/>
            <person name="Roques C."/>
            <person name="Cabau C."/>
            <person name="Klopp C."/>
            <person name="Donnadieu C."/>
            <person name="Jouanno E."/>
            <person name="Avarre J.-C."/>
            <person name="Campet M."/>
            <person name="Ha T."/>
            <person name="Dugue R."/>
            <person name="Lampietro C."/>
            <person name="Louis A."/>
            <person name="Herpin A."/>
            <person name="Echchiki A."/>
            <person name="Berthelot C."/>
            <person name="Parey E."/>
            <person name="Roest-Crollius H."/>
            <person name="Braasch I."/>
            <person name="Postlethwait J.H."/>
            <person name="Bobe J."/>
            <person name="Montfort J."/>
            <person name="Bouchez O."/>
            <person name="Begum T."/>
            <person name="Schartl M."/>
            <person name="Gustiano R."/>
            <person name="Guiguen Y."/>
        </authorList>
    </citation>
    <scope>NUCLEOTIDE SEQUENCE</scope>
    <source>
        <strain evidence="1">Pdj_M5554</strain>
    </source>
</reference>